<dbReference type="Gene3D" id="3.30.420.310">
    <property type="entry name" value="2-keto-3-deoxy-galactonokinase, C-terminal domain"/>
    <property type="match status" value="1"/>
</dbReference>
<comment type="caution">
    <text evidence="1">The sequence shown here is derived from an EMBL/GenBank/DDBJ whole genome shotgun (WGS) entry which is preliminary data.</text>
</comment>
<proteinExistence type="predicted"/>
<dbReference type="RefSeq" id="WP_228883516.1">
    <property type="nucleotide sequence ID" value="NZ_CAJQYZ010000012.1"/>
</dbReference>
<reference evidence="1" key="1">
    <citation type="submission" date="2021-04" db="EMBL/GenBank/DDBJ databases">
        <authorList>
            <person name="Vanwijnsberghe S."/>
        </authorList>
    </citation>
    <scope>NUCLEOTIDE SEQUENCE</scope>
    <source>
        <strain evidence="1">LMG 31841</strain>
    </source>
</reference>
<gene>
    <name evidence="1" type="primary">dgoK1_2</name>
    <name evidence="1" type="ORF">LMG31841_05417</name>
</gene>
<dbReference type="Pfam" id="PF05035">
    <property type="entry name" value="DGOK"/>
    <property type="match status" value="1"/>
</dbReference>
<dbReference type="Proteomes" id="UP000789704">
    <property type="component" value="Unassembled WGS sequence"/>
</dbReference>
<dbReference type="InterPro" id="IPR042258">
    <property type="entry name" value="DGOK_N"/>
</dbReference>
<name>A0A9N8X5M3_9BURK</name>
<dbReference type="EC" id="2.7.1.58" evidence="1"/>
<dbReference type="GO" id="GO:0034194">
    <property type="term" value="P:D-galactonate catabolic process"/>
    <property type="evidence" value="ECO:0007669"/>
    <property type="project" value="InterPro"/>
</dbReference>
<accession>A0A9N8X5M3</accession>
<dbReference type="AlphaFoldDB" id="A0A9N8X5M3"/>
<evidence type="ECO:0000313" key="1">
    <source>
        <dbReference type="EMBL" id="CAG4924759.1"/>
    </source>
</evidence>
<keyword evidence="1" id="KW-0808">Transferase</keyword>
<keyword evidence="2" id="KW-1185">Reference proteome</keyword>
<evidence type="ECO:0000313" key="2">
    <source>
        <dbReference type="Proteomes" id="UP000789704"/>
    </source>
</evidence>
<dbReference type="InterPro" id="IPR007729">
    <property type="entry name" value="DGOK"/>
</dbReference>
<dbReference type="EMBL" id="CAJQZC010000015">
    <property type="protein sequence ID" value="CAG4924759.1"/>
    <property type="molecule type" value="Genomic_DNA"/>
</dbReference>
<sequence>MKPSFISLDWGTSSLRAVLVSEEGAVIEARSAAGGVMSVKDRQFEASLHAICSDWIENFGCPIVASGMIGSRQGWVEAPYLDCPATPATAARALTTLQISNRVDMHIIPGLRCGSKTTMYDVMRGEETQIWGADVAPDSVCVLPGTHSKWAFVDEQSRITRFATYMTGELYGLLTKHGILGRLMEFGGSDKEAFVRGAKLGLAQLAQATHVIFAARTAGLTGEVPPAGLPDYLSGILIGVEVASALAAEKVSAERPINVIGDDDLSSRYEAALQLAGLRSVRARDGATIQGHVRVAREAGIVACESA</sequence>
<organism evidence="1 2">
    <name type="scientific">Paraburkholderia saeva</name>
    <dbReference type="NCBI Taxonomy" id="2777537"/>
    <lineage>
        <taxon>Bacteria</taxon>
        <taxon>Pseudomonadati</taxon>
        <taxon>Pseudomonadota</taxon>
        <taxon>Betaproteobacteria</taxon>
        <taxon>Burkholderiales</taxon>
        <taxon>Burkholderiaceae</taxon>
        <taxon>Paraburkholderia</taxon>
    </lineage>
</organism>
<dbReference type="InterPro" id="IPR042257">
    <property type="entry name" value="DGOK_C"/>
</dbReference>
<dbReference type="Gene3D" id="3.30.420.300">
    <property type="entry name" value="2-keto-3-deoxy-galactonokinase, substrate binding domain"/>
    <property type="match status" value="1"/>
</dbReference>
<dbReference type="GO" id="GO:0008671">
    <property type="term" value="F:2-dehydro-3-deoxygalactonokinase activity"/>
    <property type="evidence" value="ECO:0007669"/>
    <property type="project" value="UniProtKB-EC"/>
</dbReference>
<protein>
    <submittedName>
        <fullName evidence="1">2-dehydro-3-deoxygalactonokinase DgoK1</fullName>
        <ecNumber evidence="1">2.7.1.58</ecNumber>
    </submittedName>
</protein>